<name>W6Q8X1_PENRF</name>
<organism evidence="1 2">
    <name type="scientific">Penicillium roqueforti (strain FM164)</name>
    <dbReference type="NCBI Taxonomy" id="1365484"/>
    <lineage>
        <taxon>Eukaryota</taxon>
        <taxon>Fungi</taxon>
        <taxon>Dikarya</taxon>
        <taxon>Ascomycota</taxon>
        <taxon>Pezizomycotina</taxon>
        <taxon>Eurotiomycetes</taxon>
        <taxon>Eurotiomycetidae</taxon>
        <taxon>Eurotiales</taxon>
        <taxon>Aspergillaceae</taxon>
        <taxon>Penicillium</taxon>
    </lineage>
</organism>
<dbReference type="Proteomes" id="UP000030686">
    <property type="component" value="Unassembled WGS sequence"/>
</dbReference>
<proteinExistence type="predicted"/>
<evidence type="ECO:0000313" key="2">
    <source>
        <dbReference type="Proteomes" id="UP000030686"/>
    </source>
</evidence>
<gene>
    <name evidence="1" type="ORF">PROQFM164_S02g002976</name>
</gene>
<protein>
    <submittedName>
        <fullName evidence="1">Genomic scaffold, ProqFM164S02</fullName>
    </submittedName>
</protein>
<accession>W6Q8X1</accession>
<reference evidence="1" key="1">
    <citation type="journal article" date="2014" name="Nat. Commun.">
        <title>Multiple recent horizontal transfers of a large genomic region in cheese making fungi.</title>
        <authorList>
            <person name="Cheeseman K."/>
            <person name="Ropars J."/>
            <person name="Renault P."/>
            <person name="Dupont J."/>
            <person name="Gouzy J."/>
            <person name="Branca A."/>
            <person name="Abraham A.L."/>
            <person name="Ceppi M."/>
            <person name="Conseiller E."/>
            <person name="Debuchy R."/>
            <person name="Malagnac F."/>
            <person name="Goarin A."/>
            <person name="Silar P."/>
            <person name="Lacoste S."/>
            <person name="Sallet E."/>
            <person name="Bensimon A."/>
            <person name="Giraud T."/>
            <person name="Brygoo Y."/>
        </authorList>
    </citation>
    <scope>NUCLEOTIDE SEQUENCE [LARGE SCALE GENOMIC DNA]</scope>
    <source>
        <strain evidence="1">FM164</strain>
    </source>
</reference>
<keyword evidence="2" id="KW-1185">Reference proteome</keyword>
<evidence type="ECO:0000313" key="1">
    <source>
        <dbReference type="EMBL" id="CDM32825.1"/>
    </source>
</evidence>
<dbReference type="EMBL" id="HG792016">
    <property type="protein sequence ID" value="CDM32825.1"/>
    <property type="molecule type" value="Genomic_DNA"/>
</dbReference>
<dbReference type="OrthoDB" id="10456288at2759"/>
<dbReference type="AlphaFoldDB" id="W6Q8X1"/>
<sequence length="83" mass="9109">MLPPWVQVYCSIFVQCIVHFRHQKRKCSTVSLACPHTQDEEVRQTSIISTDIGNGGMAVKEHEAGNVFASVSASEGLNDFGKS</sequence>